<feature type="region of interest" description="Disordered" evidence="1">
    <location>
        <begin position="28"/>
        <end position="51"/>
    </location>
</feature>
<sequence>MGTFKKALGVYMTWCYVINLVASAPPSPPVIDPPSGDSSPDETTDSHPLLDISTSVEGNSTIDLDGWRPILNANYTPSLAGLPNATRFQSEEDAKALRPVADGDFSVAVVPIIMQYLGSIGGILGIFQFFESWGERIGRLIRNALHKEPHNGRQASWAVGIQVGLSTGGLKGSGGNFPQVCLYDGGAQLLGYTDTAIKIQHSKFWKLKGGQHHWKFDSPRPEGMPFIQDGGLSAVGVWPIPGRERDLGTQQAPYLLLIKRHYDAICISGVYVHWPDSSTWILPGTVLGECFWMDHRGTLDHHQDKEEEYIHKDFNRIGVPGSGVKKDNFPAWLWASDVEQEEGIPTGDLLTEGMKATGVDHGRVAQYVKIFLPAFRVNSYESLENVTTAQIAGNPAKLSWGNGDIMAKRGVDNLVLPYLHPNDEWRDPKARLVNSFPPSLHGSEQAPPECLPDWYRDEHENVVNPADGKRCQYKGKALPWHECRKHHHRRGPGDPEDPPKSIKQHFSRSLVIEKLPRRDVNGVTTNCFDDEAEVLVEANAPRLKREAQWESIEHWTGEGKWKRNLDGDGALVQTQSYAPEDLD</sequence>
<evidence type="ECO:0000256" key="1">
    <source>
        <dbReference type="SAM" id="MobiDB-lite"/>
    </source>
</evidence>
<keyword evidence="2" id="KW-0732">Signal</keyword>
<evidence type="ECO:0000313" key="3">
    <source>
        <dbReference type="EMBL" id="KAJ4394096.1"/>
    </source>
</evidence>
<dbReference type="AlphaFoldDB" id="A0A9W8YYF2"/>
<comment type="caution">
    <text evidence="3">The sequence shown here is derived from an EMBL/GenBank/DDBJ whole genome shotgun (WGS) entry which is preliminary data.</text>
</comment>
<proteinExistence type="predicted"/>
<organism evidence="3 4">
    <name type="scientific">Gnomoniopsis smithogilvyi</name>
    <dbReference type="NCBI Taxonomy" id="1191159"/>
    <lineage>
        <taxon>Eukaryota</taxon>
        <taxon>Fungi</taxon>
        <taxon>Dikarya</taxon>
        <taxon>Ascomycota</taxon>
        <taxon>Pezizomycotina</taxon>
        <taxon>Sordariomycetes</taxon>
        <taxon>Sordariomycetidae</taxon>
        <taxon>Diaporthales</taxon>
        <taxon>Gnomoniaceae</taxon>
        <taxon>Gnomoniopsis</taxon>
    </lineage>
</organism>
<evidence type="ECO:0000313" key="4">
    <source>
        <dbReference type="Proteomes" id="UP001140453"/>
    </source>
</evidence>
<dbReference type="Proteomes" id="UP001140453">
    <property type="component" value="Unassembled WGS sequence"/>
</dbReference>
<accession>A0A9W8YYF2</accession>
<dbReference type="OrthoDB" id="5365129at2759"/>
<feature type="chain" id="PRO_5040852083" evidence="2">
    <location>
        <begin position="24"/>
        <end position="583"/>
    </location>
</feature>
<name>A0A9W8YYF2_9PEZI</name>
<protein>
    <submittedName>
        <fullName evidence="3">Uncharacterized protein</fullName>
    </submittedName>
</protein>
<keyword evidence="4" id="KW-1185">Reference proteome</keyword>
<dbReference type="EMBL" id="JAPEVB010000002">
    <property type="protein sequence ID" value="KAJ4394096.1"/>
    <property type="molecule type" value="Genomic_DNA"/>
</dbReference>
<gene>
    <name evidence="3" type="ORF">N0V93_003313</name>
</gene>
<reference evidence="3" key="1">
    <citation type="submission" date="2022-10" db="EMBL/GenBank/DDBJ databases">
        <title>Tapping the CABI collections for fungal endophytes: first genome assemblies for Collariella, Neodidymelliopsis, Ascochyta clinopodiicola, Didymella pomorum, Didymosphaeria variabile, Neocosmospora piperis and Neocucurbitaria cava.</title>
        <authorList>
            <person name="Hill R."/>
        </authorList>
    </citation>
    <scope>NUCLEOTIDE SEQUENCE</scope>
    <source>
        <strain evidence="3">IMI 355082</strain>
    </source>
</reference>
<evidence type="ECO:0000256" key="2">
    <source>
        <dbReference type="SAM" id="SignalP"/>
    </source>
</evidence>
<feature type="signal peptide" evidence="2">
    <location>
        <begin position="1"/>
        <end position="23"/>
    </location>
</feature>